<organism evidence="9 10">
    <name type="scientific">Mycoplasma marinum</name>
    <dbReference type="NCBI Taxonomy" id="1937190"/>
    <lineage>
        <taxon>Bacteria</taxon>
        <taxon>Bacillati</taxon>
        <taxon>Mycoplasmatota</taxon>
        <taxon>Mollicutes</taxon>
        <taxon>Mycoplasmataceae</taxon>
        <taxon>Mycoplasma</taxon>
    </lineage>
</organism>
<keyword evidence="8" id="KW-1003">Cell membrane</keyword>
<evidence type="ECO:0000256" key="2">
    <source>
        <dbReference type="ARBA" id="ARBA00022448"/>
    </source>
</evidence>
<dbReference type="InterPro" id="IPR005807">
    <property type="entry name" value="SecE_bac"/>
</dbReference>
<dbReference type="GO" id="GO:0006605">
    <property type="term" value="P:protein targeting"/>
    <property type="evidence" value="ECO:0007669"/>
    <property type="project" value="UniProtKB-UniRule"/>
</dbReference>
<evidence type="ECO:0000256" key="3">
    <source>
        <dbReference type="ARBA" id="ARBA00022692"/>
    </source>
</evidence>
<comment type="caution">
    <text evidence="9">The sequence shown here is derived from an EMBL/GenBank/DDBJ whole genome shotgun (WGS) entry which is preliminary data.</text>
</comment>
<sequence length="76" mass="8844">MQSKNKTPKKVKKQKTGILNEIKGFFKELKRVRWPNGSESFKIFWTSLIFIIIAAIVLFLITLGFTTLWEKWGVGL</sequence>
<evidence type="ECO:0000256" key="8">
    <source>
        <dbReference type="HAMAP-Rule" id="MF_00422"/>
    </source>
</evidence>
<keyword evidence="6 8" id="KW-0811">Translocation</keyword>
<dbReference type="InterPro" id="IPR038379">
    <property type="entry name" value="SecE_sf"/>
</dbReference>
<evidence type="ECO:0000313" key="9">
    <source>
        <dbReference type="EMBL" id="TCG11876.1"/>
    </source>
</evidence>
<dbReference type="GO" id="GO:0065002">
    <property type="term" value="P:intracellular protein transmembrane transport"/>
    <property type="evidence" value="ECO:0007669"/>
    <property type="project" value="UniProtKB-UniRule"/>
</dbReference>
<dbReference type="AlphaFoldDB" id="A0A4R0XTP0"/>
<reference evidence="9 10" key="1">
    <citation type="submission" date="2018-02" db="EMBL/GenBank/DDBJ databases">
        <title>Mycoplasma marinum and Mycoplasma todarodis sp. nov., moderately halophilic and psychrotolerant mycoplasmas isolated from cephalopods.</title>
        <authorList>
            <person name="Viver T."/>
        </authorList>
    </citation>
    <scope>NUCLEOTIDE SEQUENCE [LARGE SCALE GENOMIC DNA]</scope>
    <source>
        <strain evidence="9 10">PE</strain>
    </source>
</reference>
<dbReference type="Gene3D" id="1.20.5.1030">
    <property type="entry name" value="Preprotein translocase secy subunit"/>
    <property type="match status" value="1"/>
</dbReference>
<dbReference type="GO" id="GO:0009306">
    <property type="term" value="P:protein secretion"/>
    <property type="evidence" value="ECO:0007669"/>
    <property type="project" value="UniProtKB-UniRule"/>
</dbReference>
<dbReference type="InterPro" id="IPR001901">
    <property type="entry name" value="Translocase_SecE/Sec61-g"/>
</dbReference>
<keyword evidence="10" id="KW-1185">Reference proteome</keyword>
<gene>
    <name evidence="8 9" type="primary">secE</name>
    <name evidence="9" type="ORF">C4B24_00575</name>
</gene>
<evidence type="ECO:0000256" key="4">
    <source>
        <dbReference type="ARBA" id="ARBA00022927"/>
    </source>
</evidence>
<dbReference type="GO" id="GO:0005886">
    <property type="term" value="C:plasma membrane"/>
    <property type="evidence" value="ECO:0007669"/>
    <property type="project" value="UniProtKB-SubCell"/>
</dbReference>
<protein>
    <recommendedName>
        <fullName evidence="8">Protein translocase subunit SecE</fullName>
    </recommendedName>
</protein>
<evidence type="ECO:0000313" key="10">
    <source>
        <dbReference type="Proteomes" id="UP000294192"/>
    </source>
</evidence>
<evidence type="ECO:0000256" key="1">
    <source>
        <dbReference type="ARBA" id="ARBA00004370"/>
    </source>
</evidence>
<keyword evidence="5 8" id="KW-1133">Transmembrane helix</keyword>
<feature type="transmembrane region" description="Helical" evidence="8">
    <location>
        <begin position="43"/>
        <end position="69"/>
    </location>
</feature>
<dbReference type="Pfam" id="PF00584">
    <property type="entry name" value="SecE"/>
    <property type="match status" value="1"/>
</dbReference>
<keyword evidence="4 8" id="KW-0653">Protein transport</keyword>
<comment type="similarity">
    <text evidence="8">Belongs to the SecE/SEC61-gamma family.</text>
</comment>
<keyword evidence="7 8" id="KW-0472">Membrane</keyword>
<evidence type="ECO:0000256" key="7">
    <source>
        <dbReference type="ARBA" id="ARBA00023136"/>
    </source>
</evidence>
<evidence type="ECO:0000256" key="6">
    <source>
        <dbReference type="ARBA" id="ARBA00023010"/>
    </source>
</evidence>
<dbReference type="EMBL" id="PSZO01000002">
    <property type="protein sequence ID" value="TCG11876.1"/>
    <property type="molecule type" value="Genomic_DNA"/>
</dbReference>
<dbReference type="GO" id="GO:0008320">
    <property type="term" value="F:protein transmembrane transporter activity"/>
    <property type="evidence" value="ECO:0007669"/>
    <property type="project" value="UniProtKB-UniRule"/>
</dbReference>
<accession>A0A4R0XTP0</accession>
<dbReference type="GO" id="GO:0043952">
    <property type="term" value="P:protein transport by the Sec complex"/>
    <property type="evidence" value="ECO:0007669"/>
    <property type="project" value="UniProtKB-UniRule"/>
</dbReference>
<dbReference type="RefSeq" id="WP_131598316.1">
    <property type="nucleotide sequence ID" value="NZ_CBDBYK010000005.1"/>
</dbReference>
<proteinExistence type="inferred from homology"/>
<dbReference type="OrthoDB" id="399914at2"/>
<keyword evidence="3 8" id="KW-0812">Transmembrane</keyword>
<evidence type="ECO:0000256" key="5">
    <source>
        <dbReference type="ARBA" id="ARBA00022989"/>
    </source>
</evidence>
<dbReference type="HAMAP" id="MF_00422">
    <property type="entry name" value="SecE"/>
    <property type="match status" value="1"/>
</dbReference>
<comment type="subcellular location">
    <subcellularLocation>
        <location evidence="8">Cell membrane</location>
        <topology evidence="8">Single-pass membrane protein</topology>
    </subcellularLocation>
    <subcellularLocation>
        <location evidence="1">Membrane</location>
    </subcellularLocation>
</comment>
<dbReference type="Proteomes" id="UP000294192">
    <property type="component" value="Unassembled WGS sequence"/>
</dbReference>
<name>A0A4R0XTP0_9MOLU</name>
<keyword evidence="2 8" id="KW-0813">Transport</keyword>
<dbReference type="NCBIfam" id="TIGR00964">
    <property type="entry name" value="secE_bact"/>
    <property type="match status" value="1"/>
</dbReference>
<comment type="function">
    <text evidence="8">Essential subunit of the Sec protein translocation channel SecYEG. Clamps together the 2 halves of SecY. May contact the channel plug during translocation.</text>
</comment>
<comment type="subunit">
    <text evidence="8">Component of the Sec protein translocase complex. Heterotrimer consisting of SecY, SecE and SecG subunits. The heterotrimers can form oligomers, although 1 heterotrimer is thought to be able to translocate proteins. Interacts with the ribosome. Interacts with SecDF, and other proteins may be involved. Interacts with SecA.</text>
</comment>